<keyword evidence="1" id="KW-0472">Membrane</keyword>
<keyword evidence="1" id="KW-1133">Transmembrane helix</keyword>
<dbReference type="Proteomes" id="UP000061546">
    <property type="component" value="Chromosome"/>
</dbReference>
<feature type="transmembrane region" description="Helical" evidence="1">
    <location>
        <begin position="178"/>
        <end position="206"/>
    </location>
</feature>
<dbReference type="KEGG" id="lhi:JP39_04125"/>
<evidence type="ECO:0000256" key="1">
    <source>
        <dbReference type="SAM" id="Phobius"/>
    </source>
</evidence>
<keyword evidence="1" id="KW-0812">Transmembrane</keyword>
<reference evidence="2 3" key="1">
    <citation type="submission" date="2015-08" db="EMBL/GenBank/DDBJ databases">
        <title>Genomic sequence of Lactobacillus heilongjiangensis DSM 28069, isolated from Chinese traditional pickle.</title>
        <authorList>
            <person name="Jiang X."/>
            <person name="Zheng B."/>
            <person name="Cheng H."/>
        </authorList>
    </citation>
    <scope>NUCLEOTIDE SEQUENCE [LARGE SCALE GENOMIC DNA]</scope>
    <source>
        <strain evidence="2 3">DSM 28069</strain>
    </source>
</reference>
<name>A0A0K2LBQ4_9LACO</name>
<sequence>MTILINKNINLSADSKTFIEQYINYVHDVNPKDIYEGLNNKQILKNKFIFQIYQLENLDLADVDLHVTNNTVYVLARFWNSKIINIGTIPLTKGLKMALAQDSYPTLSIAGGNYKKVVTDEYGEDSIIDDFEPYQLTLAVHKAEPIDSRVEKIDTIYHYAFKSEQSLVTISKNMMRCFAVFGLLLGLGFMFLGFFLTGLMVIIAFFGVNSYTLLLADTHMQTQRQRVNS</sequence>
<protein>
    <submittedName>
        <fullName evidence="2">Uncharacterized protein</fullName>
    </submittedName>
</protein>
<accession>A0A0K2LBQ4</accession>
<keyword evidence="3" id="KW-1185">Reference proteome</keyword>
<dbReference type="RefSeq" id="WP_041500750.1">
    <property type="nucleotide sequence ID" value="NZ_BJDV01000012.1"/>
</dbReference>
<dbReference type="OrthoDB" id="2283419at2"/>
<proteinExistence type="predicted"/>
<dbReference type="STRING" id="1074467.JP39_04125"/>
<dbReference type="EMBL" id="CP012559">
    <property type="protein sequence ID" value="ALB28608.1"/>
    <property type="molecule type" value="Genomic_DNA"/>
</dbReference>
<evidence type="ECO:0000313" key="2">
    <source>
        <dbReference type="EMBL" id="ALB28608.1"/>
    </source>
</evidence>
<gene>
    <name evidence="2" type="ORF">JP39_04125</name>
</gene>
<dbReference type="AlphaFoldDB" id="A0A0K2LBQ4"/>
<evidence type="ECO:0000313" key="3">
    <source>
        <dbReference type="Proteomes" id="UP000061546"/>
    </source>
</evidence>
<organism evidence="2 3">
    <name type="scientific">Companilactobacillus heilongjiangensis</name>
    <dbReference type="NCBI Taxonomy" id="1074467"/>
    <lineage>
        <taxon>Bacteria</taxon>
        <taxon>Bacillati</taxon>
        <taxon>Bacillota</taxon>
        <taxon>Bacilli</taxon>
        <taxon>Lactobacillales</taxon>
        <taxon>Lactobacillaceae</taxon>
        <taxon>Companilactobacillus</taxon>
    </lineage>
</organism>